<comment type="similarity">
    <text evidence="2">Belongs to the ABC transporter superfamily.</text>
</comment>
<name>A0ABW7I597_9RHOB</name>
<dbReference type="NCBIfam" id="NF008453">
    <property type="entry name" value="PRK11308.1"/>
    <property type="match status" value="2"/>
</dbReference>
<dbReference type="SMART" id="SM00382">
    <property type="entry name" value="AAA"/>
    <property type="match status" value="2"/>
</dbReference>
<keyword evidence="5 7" id="KW-0067">ATP-binding</keyword>
<dbReference type="EMBL" id="JBIHMM010000001">
    <property type="protein sequence ID" value="MFH0253054.1"/>
    <property type="molecule type" value="Genomic_DNA"/>
</dbReference>
<dbReference type="InterPro" id="IPR017871">
    <property type="entry name" value="ABC_transporter-like_CS"/>
</dbReference>
<evidence type="ECO:0000256" key="1">
    <source>
        <dbReference type="ARBA" id="ARBA00004417"/>
    </source>
</evidence>
<dbReference type="PANTHER" id="PTHR43776">
    <property type="entry name" value="TRANSPORT ATP-BINDING PROTEIN"/>
    <property type="match status" value="1"/>
</dbReference>
<gene>
    <name evidence="7" type="ORF">ACGRVM_04065</name>
</gene>
<dbReference type="Proteomes" id="UP001607157">
    <property type="component" value="Unassembled WGS sequence"/>
</dbReference>
<evidence type="ECO:0000313" key="7">
    <source>
        <dbReference type="EMBL" id="MFH0253054.1"/>
    </source>
</evidence>
<dbReference type="InterPro" id="IPR003593">
    <property type="entry name" value="AAA+_ATPase"/>
</dbReference>
<evidence type="ECO:0000313" key="8">
    <source>
        <dbReference type="Proteomes" id="UP001607157"/>
    </source>
</evidence>
<evidence type="ECO:0000256" key="3">
    <source>
        <dbReference type="ARBA" id="ARBA00022448"/>
    </source>
</evidence>
<dbReference type="GO" id="GO:0005524">
    <property type="term" value="F:ATP binding"/>
    <property type="evidence" value="ECO:0007669"/>
    <property type="project" value="UniProtKB-KW"/>
</dbReference>
<dbReference type="SUPFAM" id="SSF52540">
    <property type="entry name" value="P-loop containing nucleoside triphosphate hydrolases"/>
    <property type="match status" value="2"/>
</dbReference>
<dbReference type="RefSeq" id="WP_377168433.1">
    <property type="nucleotide sequence ID" value="NZ_JBHTJC010000001.1"/>
</dbReference>
<dbReference type="InterPro" id="IPR027417">
    <property type="entry name" value="P-loop_NTPase"/>
</dbReference>
<dbReference type="PROSITE" id="PS50893">
    <property type="entry name" value="ABC_TRANSPORTER_2"/>
    <property type="match status" value="2"/>
</dbReference>
<evidence type="ECO:0000256" key="4">
    <source>
        <dbReference type="ARBA" id="ARBA00022741"/>
    </source>
</evidence>
<keyword evidence="8" id="KW-1185">Reference proteome</keyword>
<organism evidence="7 8">
    <name type="scientific">Roseovarius aquimarinus</name>
    <dbReference type="NCBI Taxonomy" id="1229156"/>
    <lineage>
        <taxon>Bacteria</taxon>
        <taxon>Pseudomonadati</taxon>
        <taxon>Pseudomonadota</taxon>
        <taxon>Alphaproteobacteria</taxon>
        <taxon>Rhodobacterales</taxon>
        <taxon>Roseobacteraceae</taxon>
        <taxon>Roseovarius</taxon>
    </lineage>
</organism>
<evidence type="ECO:0000256" key="2">
    <source>
        <dbReference type="ARBA" id="ARBA00005417"/>
    </source>
</evidence>
<dbReference type="InterPro" id="IPR050319">
    <property type="entry name" value="ABC_transp_ATP-bind"/>
</dbReference>
<dbReference type="PANTHER" id="PTHR43776:SF7">
    <property type="entry name" value="D,D-DIPEPTIDE TRANSPORT ATP-BINDING PROTEIN DDPF-RELATED"/>
    <property type="match status" value="1"/>
</dbReference>
<comment type="subcellular location">
    <subcellularLocation>
        <location evidence="1">Cell inner membrane</location>
        <topology evidence="1">Peripheral membrane protein</topology>
    </subcellularLocation>
</comment>
<keyword evidence="3" id="KW-0813">Transport</keyword>
<feature type="domain" description="ABC transporter" evidence="6">
    <location>
        <begin position="13"/>
        <end position="260"/>
    </location>
</feature>
<accession>A0ABW7I597</accession>
<dbReference type="PROSITE" id="PS00211">
    <property type="entry name" value="ABC_TRANSPORTER_1"/>
    <property type="match status" value="2"/>
</dbReference>
<reference evidence="7 8" key="1">
    <citation type="submission" date="2024-10" db="EMBL/GenBank/DDBJ databases">
        <authorList>
            <person name="Yang X.-N."/>
        </authorList>
    </citation>
    <scope>NUCLEOTIDE SEQUENCE [LARGE SCALE GENOMIC DNA]</scope>
    <source>
        <strain evidence="7 8">CAU 1059</strain>
    </source>
</reference>
<feature type="domain" description="ABC transporter" evidence="6">
    <location>
        <begin position="288"/>
        <end position="538"/>
    </location>
</feature>
<dbReference type="InterPro" id="IPR003439">
    <property type="entry name" value="ABC_transporter-like_ATP-bd"/>
</dbReference>
<protein>
    <submittedName>
        <fullName evidence="7">Dipeptide ABC transporter ATP-binding protein</fullName>
    </submittedName>
</protein>
<dbReference type="Pfam" id="PF08352">
    <property type="entry name" value="oligo_HPY"/>
    <property type="match status" value="2"/>
</dbReference>
<dbReference type="CDD" id="cd03257">
    <property type="entry name" value="ABC_NikE_OppD_transporters"/>
    <property type="match status" value="2"/>
</dbReference>
<dbReference type="Gene3D" id="3.40.50.300">
    <property type="entry name" value="P-loop containing nucleotide triphosphate hydrolases"/>
    <property type="match status" value="2"/>
</dbReference>
<comment type="caution">
    <text evidence="7">The sequence shown here is derived from an EMBL/GenBank/DDBJ whole genome shotgun (WGS) entry which is preliminary data.</text>
</comment>
<evidence type="ECO:0000256" key="5">
    <source>
        <dbReference type="ARBA" id="ARBA00022840"/>
    </source>
</evidence>
<dbReference type="Pfam" id="PF00005">
    <property type="entry name" value="ABC_tran"/>
    <property type="match status" value="2"/>
</dbReference>
<evidence type="ECO:0000259" key="6">
    <source>
        <dbReference type="PROSITE" id="PS50893"/>
    </source>
</evidence>
<sequence>MSQPLLDIAGLSIRFPGDALHGVADHMAVREASLSVARGEIVSVVGESGAGKSSIAAAVMRLIDAPGRIEAGTITLDGIDLAALPETRMQALRGRRIGAIFQDPLSSLNPVLTIGQQMIPAIMHAAQIGKAAARAKAIDLLTQVAIPEPETRLRQYPHQLSGGQRQRIVIAIAISGEPDLLIADEPTTALDVSVQSEVLQVIERLARERQIGVLLITHDMAVVAEIADRVVVMQHGRVVEAGPKADVLFAPQESYTRALIASVPRSDQRMERFARGDVAAGDGAIATVETVSVVFEGPRRLRAAARREVHALSDVSLDIQRGESLGIVGESGSGKSTLARVICGLQPITSGRVTYEGRDITKLAVTPAMRAGVLQMQMVFQDPFASLNPRQRVLAALIEPQMVTGKARGRAEARDRAVSALELVGLTEADGAKYPHEFSGGQRQRISIARALVLDPDFLICDEPTSALDVSVQAQVLDLLSDLRRRLNLTLLFVSHDLAVVRQLCDRIAVMQRGQIREIGPAEEIFERPQHAYTQHLLATSPKFAPGATLAREAPAEVQP</sequence>
<dbReference type="InterPro" id="IPR013563">
    <property type="entry name" value="Oligopep_ABC_C"/>
</dbReference>
<keyword evidence="4" id="KW-0547">Nucleotide-binding</keyword>
<proteinExistence type="inferred from homology"/>